<evidence type="ECO:0000256" key="6">
    <source>
        <dbReference type="ARBA" id="ARBA00022989"/>
    </source>
</evidence>
<evidence type="ECO:0000256" key="3">
    <source>
        <dbReference type="ARBA" id="ARBA00022692"/>
    </source>
</evidence>
<evidence type="ECO:0000313" key="10">
    <source>
        <dbReference type="EMBL" id="MBU5669686.1"/>
    </source>
</evidence>
<feature type="transmembrane region" description="Helical" evidence="8">
    <location>
        <begin position="398"/>
        <end position="420"/>
    </location>
</feature>
<keyword evidence="7 8" id="KW-0472">Membrane</keyword>
<keyword evidence="5 8" id="KW-0573">Peptidoglycan synthesis</keyword>
<organism evidence="10 11">
    <name type="scientific">Peptoniphilus ovalis</name>
    <dbReference type="NCBI Taxonomy" id="2841503"/>
    <lineage>
        <taxon>Bacteria</taxon>
        <taxon>Bacillati</taxon>
        <taxon>Bacillota</taxon>
        <taxon>Tissierellia</taxon>
        <taxon>Tissierellales</taxon>
        <taxon>Peptoniphilaceae</taxon>
        <taxon>Peptoniphilus</taxon>
    </lineage>
</organism>
<evidence type="ECO:0000256" key="4">
    <source>
        <dbReference type="ARBA" id="ARBA00022960"/>
    </source>
</evidence>
<dbReference type="InterPro" id="IPR004268">
    <property type="entry name" value="MurJ"/>
</dbReference>
<keyword evidence="8 9" id="KW-0813">Transport</keyword>
<feature type="transmembrane region" description="Helical" evidence="8">
    <location>
        <begin position="151"/>
        <end position="173"/>
    </location>
</feature>
<evidence type="ECO:0000256" key="7">
    <source>
        <dbReference type="ARBA" id="ARBA00023136"/>
    </source>
</evidence>
<feature type="transmembrane region" description="Helical" evidence="8">
    <location>
        <begin position="432"/>
        <end position="453"/>
    </location>
</feature>
<name>A0ABS6FI78_9FIRM</name>
<feature type="transmembrane region" description="Helical" evidence="8">
    <location>
        <begin position="373"/>
        <end position="392"/>
    </location>
</feature>
<dbReference type="PIRSF" id="PIRSF002869">
    <property type="entry name" value="MviN"/>
    <property type="match status" value="1"/>
</dbReference>
<keyword evidence="4 8" id="KW-0133">Cell shape</keyword>
<comment type="subcellular location">
    <subcellularLocation>
        <location evidence="1 8">Cell membrane</location>
        <topology evidence="1 8">Multi-pass membrane protein</topology>
    </subcellularLocation>
</comment>
<feature type="transmembrane region" description="Helical" evidence="8">
    <location>
        <begin position="179"/>
        <end position="199"/>
    </location>
</feature>
<dbReference type="HAMAP" id="MF_02078">
    <property type="entry name" value="MurJ_MviN"/>
    <property type="match status" value="1"/>
</dbReference>
<sequence length="506" mass="56038">MKTSYILMIITILSKVFGLLREKALAYFFGAGIIADIFLIAFQLPMTFTNVISGAVANGYIPMYDKIRQRENKKSADDFTSNLANIIMLIFIIITIISIIFARPLVKLMAEGFTGEKLDLAVFVSRVAMLSISVTATSSIYKAYLQIHEKFIVSVLHSILMNVIIIAAMAASYKLGINYLAIGIFLSFTLQYVIFILPIKSTGYRYRLKINFADKNIKKMFYLILPILISTSAIEINFMISRSLSSGLFAGGISILNYAYKLQGFVTGIVVTSIITATYPKLANFGSKKDFLNLNKSLREGLSNMLLLVIPAAFGLYAYSLPIVNLLFVGGEFTLDDARITAVVLSFYAFGVIGIGVREILSRVFYSISDNKTPLINSVLIVGINIILSFILSKLMGIEGLALATTISFIIGAITIYLPSIKYIGNVFDKKLVTNIIKITISSIIMAVGSKVFYNMLFDRLGSNLSLLISIVMAGVIYLLLLIILRVDEIKEIFNLIFEKIGKKRI</sequence>
<feature type="transmembrane region" description="Helical" evidence="8">
    <location>
        <begin position="340"/>
        <end position="361"/>
    </location>
</feature>
<feature type="transmembrane region" description="Helical" evidence="8">
    <location>
        <begin position="82"/>
        <end position="102"/>
    </location>
</feature>
<feature type="transmembrane region" description="Helical" evidence="8">
    <location>
        <begin position="220"/>
        <end position="240"/>
    </location>
</feature>
<comment type="function">
    <text evidence="8 9">Involved in peptidoglycan biosynthesis. Transports lipid-linked peptidoglycan precursors from the inner to the outer leaflet of the cytoplasmic membrane.</text>
</comment>
<dbReference type="Proteomes" id="UP000783742">
    <property type="component" value="Unassembled WGS sequence"/>
</dbReference>
<comment type="similarity">
    <text evidence="8 9">Belongs to the MurJ/MviN family.</text>
</comment>
<proteinExistence type="inferred from homology"/>
<evidence type="ECO:0000256" key="9">
    <source>
        <dbReference type="PIRNR" id="PIRNR002869"/>
    </source>
</evidence>
<feature type="transmembrane region" description="Helical" evidence="8">
    <location>
        <begin position="122"/>
        <end position="144"/>
    </location>
</feature>
<evidence type="ECO:0000256" key="1">
    <source>
        <dbReference type="ARBA" id="ARBA00004651"/>
    </source>
</evidence>
<keyword evidence="6 8" id="KW-1133">Transmembrane helix</keyword>
<dbReference type="NCBIfam" id="TIGR01695">
    <property type="entry name" value="murJ_mviN"/>
    <property type="match status" value="1"/>
</dbReference>
<evidence type="ECO:0000256" key="2">
    <source>
        <dbReference type="ARBA" id="ARBA00022475"/>
    </source>
</evidence>
<evidence type="ECO:0000256" key="5">
    <source>
        <dbReference type="ARBA" id="ARBA00022984"/>
    </source>
</evidence>
<gene>
    <name evidence="8 10" type="primary">murJ</name>
    <name evidence="10" type="ORF">KQI68_07550</name>
</gene>
<dbReference type="InterPro" id="IPR051050">
    <property type="entry name" value="Lipid_II_flippase_MurJ/MviN"/>
</dbReference>
<keyword evidence="8 9" id="KW-0961">Cell wall biogenesis/degradation</keyword>
<accession>A0ABS6FI78</accession>
<dbReference type="RefSeq" id="WP_216549528.1">
    <property type="nucleotide sequence ID" value="NZ_JAHLQO010000005.1"/>
</dbReference>
<comment type="pathway">
    <text evidence="8">Cell wall biogenesis; peptidoglycan biosynthesis.</text>
</comment>
<comment type="caution">
    <text evidence="10">The sequence shown here is derived from an EMBL/GenBank/DDBJ whole genome shotgun (WGS) entry which is preliminary data.</text>
</comment>
<evidence type="ECO:0000313" key="11">
    <source>
        <dbReference type="Proteomes" id="UP000783742"/>
    </source>
</evidence>
<keyword evidence="3 8" id="KW-0812">Transmembrane</keyword>
<dbReference type="Pfam" id="PF03023">
    <property type="entry name" value="MurJ"/>
    <property type="match status" value="1"/>
</dbReference>
<dbReference type="CDD" id="cd13123">
    <property type="entry name" value="MATE_MurJ_like"/>
    <property type="match status" value="1"/>
</dbReference>
<reference evidence="10 11" key="1">
    <citation type="submission" date="2021-06" db="EMBL/GenBank/DDBJ databases">
        <authorList>
            <person name="Sun Q."/>
            <person name="Li D."/>
        </authorList>
    </citation>
    <scope>NUCLEOTIDE SEQUENCE [LARGE SCALE GENOMIC DNA]</scope>
    <source>
        <strain evidence="10 11">MSJ-1</strain>
    </source>
</reference>
<feature type="transmembrane region" description="Helical" evidence="8">
    <location>
        <begin position="301"/>
        <end position="320"/>
    </location>
</feature>
<feature type="transmembrane region" description="Helical" evidence="8">
    <location>
        <begin position="465"/>
        <end position="485"/>
    </location>
</feature>
<feature type="transmembrane region" description="Helical" evidence="8">
    <location>
        <begin position="260"/>
        <end position="280"/>
    </location>
</feature>
<protein>
    <recommendedName>
        <fullName evidence="8">Probable lipid II flippase MurJ</fullName>
    </recommendedName>
</protein>
<dbReference type="PANTHER" id="PTHR47019:SF1">
    <property type="entry name" value="LIPID II FLIPPASE MURJ"/>
    <property type="match status" value="1"/>
</dbReference>
<feature type="transmembrane region" description="Helical" evidence="8">
    <location>
        <begin position="28"/>
        <end position="61"/>
    </location>
</feature>
<evidence type="ECO:0000256" key="8">
    <source>
        <dbReference type="HAMAP-Rule" id="MF_02078"/>
    </source>
</evidence>
<keyword evidence="2 8" id="KW-1003">Cell membrane</keyword>
<dbReference type="EMBL" id="JAHLQO010000005">
    <property type="protein sequence ID" value="MBU5669686.1"/>
    <property type="molecule type" value="Genomic_DNA"/>
</dbReference>
<dbReference type="PANTHER" id="PTHR47019">
    <property type="entry name" value="LIPID II FLIPPASE MURJ"/>
    <property type="match status" value="1"/>
</dbReference>
<keyword evidence="11" id="KW-1185">Reference proteome</keyword>